<evidence type="ECO:0000256" key="8">
    <source>
        <dbReference type="ARBA" id="ARBA00045159"/>
    </source>
</evidence>
<reference evidence="12" key="1">
    <citation type="submission" date="2022-11" db="UniProtKB">
        <authorList>
            <consortium name="WormBaseParasite"/>
        </authorList>
    </citation>
    <scope>IDENTIFICATION</scope>
</reference>
<dbReference type="SFLD" id="SFLDS00032">
    <property type="entry name" value="Radical_SAM_3-amino-3-carboxyp"/>
    <property type="match status" value="1"/>
</dbReference>
<dbReference type="InterPro" id="IPR042265">
    <property type="entry name" value="DPH1/DPH2_3"/>
</dbReference>
<accession>A0A914Z8C2</accession>
<evidence type="ECO:0000313" key="11">
    <source>
        <dbReference type="Proteomes" id="UP000887577"/>
    </source>
</evidence>
<dbReference type="NCBIfam" id="TIGR00272">
    <property type="entry name" value="DPH2"/>
    <property type="match status" value="1"/>
</dbReference>
<dbReference type="GO" id="GO:0017183">
    <property type="term" value="P:protein histidyl modification to diphthamide"/>
    <property type="evidence" value="ECO:0007669"/>
    <property type="project" value="InterPro"/>
</dbReference>
<evidence type="ECO:0000256" key="6">
    <source>
        <dbReference type="ARBA" id="ARBA00023004"/>
    </source>
</evidence>
<dbReference type="GO" id="GO:0046872">
    <property type="term" value="F:metal ion binding"/>
    <property type="evidence" value="ECO:0007669"/>
    <property type="project" value="UniProtKB-KW"/>
</dbReference>
<organism evidence="11 12">
    <name type="scientific">Panagrolaimus superbus</name>
    <dbReference type="NCBI Taxonomy" id="310955"/>
    <lineage>
        <taxon>Eukaryota</taxon>
        <taxon>Metazoa</taxon>
        <taxon>Ecdysozoa</taxon>
        <taxon>Nematoda</taxon>
        <taxon>Chromadorea</taxon>
        <taxon>Rhabditida</taxon>
        <taxon>Tylenchina</taxon>
        <taxon>Panagrolaimomorpha</taxon>
        <taxon>Panagrolaimoidea</taxon>
        <taxon>Panagrolaimidae</taxon>
        <taxon>Panagrolaimus</taxon>
    </lineage>
</organism>
<keyword evidence="6 9" id="KW-0408">Iron</keyword>
<sequence length="473" mass="52920">MNDAEPPPSGAFYTGDHVEQEEEEIKIEDPIELDPSSSEFDDFFEISRVIAWIKENRYQRVALQLPDNLLSYAFPLSRRTEKESGSKIYILADTSYRSCCVDAVAAEHANCDSLIHFGEACMSTPTTVIPVLYVFGKLKVDFEDFIPKLRESVKEDETEIILLYEPGYDAISSELEDLISKVLPSSVKFSSCHLSKSNSTKTILGRELPTTWDENASASLIFIGNPQSALLPIWLLTHIQFNKVINYFPATKSLESLEPKTLRSLRKRLFLIEKLRDSNVIGLVVGTLGVEGIKEAIERIRKLCKEANKKLYVLSIGKVNEPKLSNFATDIDAFILLSCPFGIILDSSDFFKPIVSLFEAEIALNPSKEWYASGGWSAQFGDFVQDEIGKLDKDAVDVSLISGKIRATQFDDHHAADGGDNADNKQILEYSAGNYFSNRSWKGLDNTYVEEDLSLNEGLKGIAMEYKSEPPKS</sequence>
<dbReference type="PANTHER" id="PTHR10762">
    <property type="entry name" value="DIPHTHAMIDE BIOSYNTHESIS PROTEIN"/>
    <property type="match status" value="1"/>
</dbReference>
<dbReference type="GO" id="GO:0090560">
    <property type="term" value="F:2-(3-amino-3-carboxypropyl)histidine synthase activity"/>
    <property type="evidence" value="ECO:0007669"/>
    <property type="project" value="InterPro"/>
</dbReference>
<evidence type="ECO:0000256" key="10">
    <source>
        <dbReference type="SAM" id="MobiDB-lite"/>
    </source>
</evidence>
<evidence type="ECO:0000256" key="3">
    <source>
        <dbReference type="ARBA" id="ARBA00006179"/>
    </source>
</evidence>
<comment type="similarity">
    <text evidence="3 9">Belongs to the DPH1/DPH2 family. DPH2 subfamily.</text>
</comment>
<dbReference type="GO" id="GO:0051536">
    <property type="term" value="F:iron-sulfur cluster binding"/>
    <property type="evidence" value="ECO:0007669"/>
    <property type="project" value="UniProtKB-KW"/>
</dbReference>
<dbReference type="Proteomes" id="UP000887577">
    <property type="component" value="Unplaced"/>
</dbReference>
<dbReference type="InterPro" id="IPR016435">
    <property type="entry name" value="DPH1/DPH2"/>
</dbReference>
<dbReference type="WBParaSite" id="PSU_v2.g6500.t1">
    <property type="protein sequence ID" value="PSU_v2.g6500.t1"/>
    <property type="gene ID" value="PSU_v2.g6500"/>
</dbReference>
<dbReference type="PANTHER" id="PTHR10762:SF2">
    <property type="entry name" value="2-(3-AMINO-3-CARBOXYPROPYL)HISTIDINE SYNTHASE SUBUNIT 2"/>
    <property type="match status" value="1"/>
</dbReference>
<dbReference type="NCBIfam" id="TIGR00322">
    <property type="entry name" value="diphth2_R"/>
    <property type="match status" value="1"/>
</dbReference>
<comment type="function">
    <text evidence="8 9">Required for the first step of diphthamide biosynthesis, a post-translational modification of histidine which occurs in elongation factor 2. DPH1 and DPH2 transfer a 3-amino-3-carboxypropyl (ACP) group from S-adenosyl-L-methionine (SAM) to a histidine residue, the reaction is assisted by a reduction system comprising DPH3 and a NADH-dependent reductase. Facilitates the reduction of the catalytic iron-sulfur cluster found in the DPH1 subunit.</text>
</comment>
<evidence type="ECO:0000256" key="9">
    <source>
        <dbReference type="RuleBase" id="RU364133"/>
    </source>
</evidence>
<dbReference type="FunFam" id="3.40.50.11840:FF:000002">
    <property type="entry name" value="2-(3-amino-3-carboxypropyl)histidine synthase subunit 2"/>
    <property type="match status" value="1"/>
</dbReference>
<keyword evidence="5 9" id="KW-0479">Metal-binding</keyword>
<dbReference type="Pfam" id="PF01866">
    <property type="entry name" value="Diphthamide_syn"/>
    <property type="match status" value="1"/>
</dbReference>
<evidence type="ECO:0000256" key="7">
    <source>
        <dbReference type="ARBA" id="ARBA00023014"/>
    </source>
</evidence>
<dbReference type="Gene3D" id="3.40.50.11840">
    <property type="entry name" value="Diphthamide synthesis DPH1/DPH2 domain 1"/>
    <property type="match status" value="1"/>
</dbReference>
<dbReference type="AlphaFoldDB" id="A0A914Z8C2"/>
<keyword evidence="7 9" id="KW-0411">Iron-sulfur</keyword>
<name>A0A914Z8C2_9BILA</name>
<dbReference type="FunFam" id="3.40.50.11860:FF:000001">
    <property type="entry name" value="2-(3-amino-3-carboxypropyl)histidine synthase subunit 2"/>
    <property type="match status" value="1"/>
</dbReference>
<evidence type="ECO:0000313" key="12">
    <source>
        <dbReference type="WBParaSite" id="PSU_v2.g6500.t1"/>
    </source>
</evidence>
<dbReference type="Gene3D" id="3.40.50.11860">
    <property type="entry name" value="Diphthamide synthesis DPH1/DPH2 domain 3"/>
    <property type="match status" value="1"/>
</dbReference>
<dbReference type="InterPro" id="IPR010014">
    <property type="entry name" value="DHP2"/>
</dbReference>
<dbReference type="InterPro" id="IPR042263">
    <property type="entry name" value="DPH1/DPH2_1"/>
</dbReference>
<comment type="pathway">
    <text evidence="2 9">Protein modification; peptidyl-diphthamide biosynthesis.</text>
</comment>
<feature type="compositionally biased region" description="Acidic residues" evidence="10">
    <location>
        <begin position="19"/>
        <end position="28"/>
    </location>
</feature>
<evidence type="ECO:0000256" key="2">
    <source>
        <dbReference type="ARBA" id="ARBA00005156"/>
    </source>
</evidence>
<protein>
    <recommendedName>
        <fullName evidence="4 9">2-(3-amino-3-carboxypropyl)histidine synthase subunit 2</fullName>
    </recommendedName>
</protein>
<dbReference type="SFLD" id="SFLDG01121">
    <property type="entry name" value="Diphthamide_biosynthesis"/>
    <property type="match status" value="1"/>
</dbReference>
<evidence type="ECO:0000256" key="5">
    <source>
        <dbReference type="ARBA" id="ARBA00022723"/>
    </source>
</evidence>
<evidence type="ECO:0000256" key="4">
    <source>
        <dbReference type="ARBA" id="ARBA00021914"/>
    </source>
</evidence>
<comment type="cofactor">
    <cofactor evidence="1">
        <name>[4Fe-4S] cluster</name>
        <dbReference type="ChEBI" id="CHEBI:49883"/>
    </cofactor>
</comment>
<proteinExistence type="inferred from homology"/>
<feature type="region of interest" description="Disordered" evidence="10">
    <location>
        <begin position="1"/>
        <end position="28"/>
    </location>
</feature>
<keyword evidence="11" id="KW-1185">Reference proteome</keyword>
<evidence type="ECO:0000256" key="1">
    <source>
        <dbReference type="ARBA" id="ARBA00001966"/>
    </source>
</evidence>